<dbReference type="AlphaFoldDB" id="A0AAE0KYA7"/>
<dbReference type="GO" id="GO:0005737">
    <property type="term" value="C:cytoplasm"/>
    <property type="evidence" value="ECO:0007669"/>
    <property type="project" value="UniProtKB-ARBA"/>
</dbReference>
<evidence type="ECO:0000313" key="3">
    <source>
        <dbReference type="EMBL" id="KAK3265278.1"/>
    </source>
</evidence>
<feature type="non-terminal residue" evidence="3">
    <location>
        <position position="216"/>
    </location>
</feature>
<dbReference type="InterPro" id="IPR019347">
    <property type="entry name" value="Axonemal_dynein_light_chain"/>
</dbReference>
<organism evidence="3 4">
    <name type="scientific">Cymbomonas tetramitiformis</name>
    <dbReference type="NCBI Taxonomy" id="36881"/>
    <lineage>
        <taxon>Eukaryota</taxon>
        <taxon>Viridiplantae</taxon>
        <taxon>Chlorophyta</taxon>
        <taxon>Pyramimonadophyceae</taxon>
        <taxon>Pyramimonadales</taxon>
        <taxon>Pyramimonadaceae</taxon>
        <taxon>Cymbomonas</taxon>
    </lineage>
</organism>
<evidence type="ECO:0000313" key="4">
    <source>
        <dbReference type="Proteomes" id="UP001190700"/>
    </source>
</evidence>
<protein>
    <submittedName>
        <fullName evidence="3">Uncharacterized protein</fullName>
    </submittedName>
</protein>
<feature type="coiled-coil region" evidence="2">
    <location>
        <begin position="111"/>
        <end position="138"/>
    </location>
</feature>
<proteinExistence type="predicted"/>
<reference evidence="3 4" key="1">
    <citation type="journal article" date="2015" name="Genome Biol. Evol.">
        <title>Comparative Genomics of a Bacterivorous Green Alga Reveals Evolutionary Causalities and Consequences of Phago-Mixotrophic Mode of Nutrition.</title>
        <authorList>
            <person name="Burns J.A."/>
            <person name="Paasch A."/>
            <person name="Narechania A."/>
            <person name="Kim E."/>
        </authorList>
    </citation>
    <scope>NUCLEOTIDE SEQUENCE [LARGE SCALE GENOMIC DNA]</scope>
    <source>
        <strain evidence="3 4">PLY_AMNH</strain>
    </source>
</reference>
<evidence type="ECO:0000256" key="1">
    <source>
        <dbReference type="ARBA" id="ARBA00023054"/>
    </source>
</evidence>
<gene>
    <name evidence="3" type="ORF">CYMTET_26024</name>
</gene>
<dbReference type="EMBL" id="LGRX02014031">
    <property type="protein sequence ID" value="KAK3265278.1"/>
    <property type="molecule type" value="Genomic_DNA"/>
</dbReference>
<dbReference type="Proteomes" id="UP001190700">
    <property type="component" value="Unassembled WGS sequence"/>
</dbReference>
<keyword evidence="1 2" id="KW-0175">Coiled coil</keyword>
<name>A0AAE0KYA7_9CHLO</name>
<keyword evidence="4" id="KW-1185">Reference proteome</keyword>
<evidence type="ECO:0000256" key="2">
    <source>
        <dbReference type="SAM" id="Coils"/>
    </source>
</evidence>
<comment type="caution">
    <text evidence="3">The sequence shown here is derived from an EMBL/GenBank/DDBJ whole genome shotgun (WGS) entry which is preliminary data.</text>
</comment>
<dbReference type="Pfam" id="PF10211">
    <property type="entry name" value="Ax_dynein_light"/>
    <property type="match status" value="1"/>
</dbReference>
<sequence length="216" mass="25177">MDAHSPDPVKKTLRFSRCTKEGTGFVDPLCAVSWPHLELAEVMLYEIVRQQVIECMHRGHLLAKVWDHTGNICFNLLQHAEFATARAKRLDADFAEFKKRCTHIVARGDRMEHLEEQNDLLREQVDDLSVKYERELRDHRGTTAECTALQATLKVVQDERGEMIRVMRKMETTIADLEYQVGENSPLRRRTRMEVAAKYEHQIEEVTTQNEELQTK</sequence>
<accession>A0AAE0KYA7</accession>